<reference evidence="6 7" key="1">
    <citation type="submission" date="2016-01" db="EMBL/GenBank/DDBJ databases">
        <title>Investigation of taxonomic status of Bacillus aminovorans.</title>
        <authorList>
            <person name="Verma A."/>
            <person name="Pal Y."/>
            <person name="Krishnamurthi S."/>
        </authorList>
    </citation>
    <scope>NUCLEOTIDE SEQUENCE [LARGE SCALE GENOMIC DNA]</scope>
    <source>
        <strain evidence="6 7">DSM 1314</strain>
    </source>
</reference>
<dbReference type="PANTHER" id="PTHR32071">
    <property type="entry name" value="TRANSCRIPTIONAL REGULATORY PROTEIN"/>
    <property type="match status" value="1"/>
</dbReference>
<dbReference type="AlphaFoldDB" id="A0A177LB38"/>
<evidence type="ECO:0000313" key="7">
    <source>
        <dbReference type="Proteomes" id="UP000076935"/>
    </source>
</evidence>
<dbReference type="SUPFAM" id="SSF52540">
    <property type="entry name" value="P-loop containing nucleoside triphosphate hydrolases"/>
    <property type="match status" value="1"/>
</dbReference>
<feature type="domain" description="Sigma-54 factor interaction" evidence="5">
    <location>
        <begin position="151"/>
        <end position="380"/>
    </location>
</feature>
<name>A0A177LB38_9BACI</name>
<dbReference type="InterPro" id="IPR003593">
    <property type="entry name" value="AAA+_ATPase"/>
</dbReference>
<dbReference type="STRING" id="29332.AWH48_12725"/>
<dbReference type="Gene3D" id="3.40.50.300">
    <property type="entry name" value="P-loop containing nucleotide triphosphate hydrolases"/>
    <property type="match status" value="1"/>
</dbReference>
<dbReference type="PROSITE" id="PS00675">
    <property type="entry name" value="SIGMA54_INTERACT_1"/>
    <property type="match status" value="1"/>
</dbReference>
<dbReference type="InterPro" id="IPR027417">
    <property type="entry name" value="P-loop_NTPase"/>
</dbReference>
<dbReference type="SMART" id="SM00382">
    <property type="entry name" value="AAA"/>
    <property type="match status" value="1"/>
</dbReference>
<proteinExistence type="predicted"/>
<dbReference type="CDD" id="cd00009">
    <property type="entry name" value="AAA"/>
    <property type="match status" value="1"/>
</dbReference>
<evidence type="ECO:0000256" key="4">
    <source>
        <dbReference type="ARBA" id="ARBA00029500"/>
    </source>
</evidence>
<evidence type="ECO:0000256" key="1">
    <source>
        <dbReference type="ARBA" id="ARBA00022741"/>
    </source>
</evidence>
<protein>
    <recommendedName>
        <fullName evidence="4">HTH-type transcriptional regulatory protein TyrR</fullName>
    </recommendedName>
</protein>
<gene>
    <name evidence="6" type="ORF">AWH49_10030</name>
</gene>
<dbReference type="Pfam" id="PF25601">
    <property type="entry name" value="AAA_lid_14"/>
    <property type="match status" value="1"/>
</dbReference>
<dbReference type="InterPro" id="IPR002078">
    <property type="entry name" value="Sigma_54_int"/>
</dbReference>
<organism evidence="6 7">
    <name type="scientific">Domibacillus aminovorans</name>
    <dbReference type="NCBI Taxonomy" id="29332"/>
    <lineage>
        <taxon>Bacteria</taxon>
        <taxon>Bacillati</taxon>
        <taxon>Bacillota</taxon>
        <taxon>Bacilli</taxon>
        <taxon>Bacillales</taxon>
        <taxon>Bacillaceae</taxon>
        <taxon>Domibacillus</taxon>
    </lineage>
</organism>
<dbReference type="PANTHER" id="PTHR32071:SF57">
    <property type="entry name" value="C4-DICARBOXYLATE TRANSPORT TRANSCRIPTIONAL REGULATORY PROTEIN DCTD"/>
    <property type="match status" value="1"/>
</dbReference>
<dbReference type="GO" id="GO:0006355">
    <property type="term" value="P:regulation of DNA-templated transcription"/>
    <property type="evidence" value="ECO:0007669"/>
    <property type="project" value="InterPro"/>
</dbReference>
<dbReference type="SUPFAM" id="SSF46689">
    <property type="entry name" value="Homeodomain-like"/>
    <property type="match status" value="1"/>
</dbReference>
<dbReference type="Pfam" id="PF00158">
    <property type="entry name" value="Sigma54_activat"/>
    <property type="match status" value="1"/>
</dbReference>
<dbReference type="InterPro" id="IPR025662">
    <property type="entry name" value="Sigma_54_int_dom_ATP-bd_1"/>
</dbReference>
<evidence type="ECO:0000313" key="6">
    <source>
        <dbReference type="EMBL" id="OAH62517.1"/>
    </source>
</evidence>
<dbReference type="Proteomes" id="UP000076935">
    <property type="component" value="Unassembled WGS sequence"/>
</dbReference>
<dbReference type="EMBL" id="LQWY01000007">
    <property type="protein sequence ID" value="OAH62517.1"/>
    <property type="molecule type" value="Genomic_DNA"/>
</dbReference>
<comment type="caution">
    <text evidence="6">The sequence shown here is derived from an EMBL/GenBank/DDBJ whole genome shotgun (WGS) entry which is preliminary data.</text>
</comment>
<dbReference type="Pfam" id="PF18024">
    <property type="entry name" value="HTH_50"/>
    <property type="match status" value="1"/>
</dbReference>
<evidence type="ECO:0000256" key="2">
    <source>
        <dbReference type="ARBA" id="ARBA00022797"/>
    </source>
</evidence>
<keyword evidence="7" id="KW-1185">Reference proteome</keyword>
<accession>A0A177LB38</accession>
<dbReference type="Gene3D" id="1.10.10.60">
    <property type="entry name" value="Homeodomain-like"/>
    <property type="match status" value="1"/>
</dbReference>
<dbReference type="GO" id="GO:0005524">
    <property type="term" value="F:ATP binding"/>
    <property type="evidence" value="ECO:0007669"/>
    <property type="project" value="UniProtKB-KW"/>
</dbReference>
<dbReference type="FunFam" id="3.40.50.300:FF:000006">
    <property type="entry name" value="DNA-binding transcriptional regulator NtrC"/>
    <property type="match status" value="1"/>
</dbReference>
<keyword evidence="3" id="KW-0067">ATP-binding</keyword>
<keyword evidence="1" id="KW-0547">Nucleotide-binding</keyword>
<dbReference type="RefSeq" id="WP_063964776.1">
    <property type="nucleotide sequence ID" value="NZ_JBCNAN010000026.1"/>
</dbReference>
<evidence type="ECO:0000256" key="3">
    <source>
        <dbReference type="ARBA" id="ARBA00022840"/>
    </source>
</evidence>
<dbReference type="InterPro" id="IPR009057">
    <property type="entry name" value="Homeodomain-like_sf"/>
</dbReference>
<dbReference type="Gene3D" id="1.10.8.60">
    <property type="match status" value="1"/>
</dbReference>
<keyword evidence="2" id="KW-0058">Aromatic hydrocarbons catabolism</keyword>
<dbReference type="GO" id="GO:0003677">
    <property type="term" value="F:DNA binding"/>
    <property type="evidence" value="ECO:0007669"/>
    <property type="project" value="UniProtKB-KW"/>
</dbReference>
<evidence type="ECO:0000259" key="5">
    <source>
        <dbReference type="PROSITE" id="PS50045"/>
    </source>
</evidence>
<sequence length="635" mass="71797">MKKNYSRSFSSLIVAKQKAQAYKSMLLSIYDEVMITNPNGIIIERAGEVKGLWEAYQDKIIGENLFELETTTFFGEPSIQTLLNQHKTSIIQTSWHGKKILVTSYQLNSSNTGNLIMWGIKNITENNSLDMEDSEGKDTGPIKSKNLSTPLVVHSQKMLDVLHMAEMVSDVPSTVLLLGESGVGKEMIAKAIHEMGHRRAQPFIAINCGAIPENLLESELFGYEGGAFSGARKTGASGKFELANHGILFLDEVAELPLNLQVKLLRALQEREITPLGGSKPIKLNIQVIAATNKSLEKMVESGEFREDLYYRLNVVPIEIPPLRERVEDIPYLIYHFVQKYNQLYNRNVQILPDAIEILSIYNWTGNVRHLENVIERIVVTSRHPAVDAIAVQKSLPRKTETIKEPPVFKHIMPLQEAIDLVEEQLINMAMEQYKSVKLAAKVLEVSQPTMSRKYKKIREKIQQANLSPSNKRRILEEQLDKQLRSIAIVTAAIIHPEEVIQLEKNVSPSNPAYQKLQKKFTIIREQEGSIEWMYIFKFIDSKSMLHLVADEDFVIKPGEIYKGPPEMMDVACAAMKGKVGVTPLYQDIYGEWKTSFAPIVDQTGEVIALIGYDYSKSYINSEIKRLGKILNIII</sequence>
<dbReference type="InterPro" id="IPR058031">
    <property type="entry name" value="AAA_lid_NorR"/>
</dbReference>
<dbReference type="PROSITE" id="PS50045">
    <property type="entry name" value="SIGMA54_INTERACT_4"/>
    <property type="match status" value="1"/>
</dbReference>
<dbReference type="InterPro" id="IPR030828">
    <property type="entry name" value="HTH_TyrR"/>
</dbReference>